<keyword evidence="4" id="KW-0442">Lipid degradation</keyword>
<dbReference type="InterPro" id="IPR013785">
    <property type="entry name" value="Aldolase_TIM"/>
</dbReference>
<dbReference type="InterPro" id="IPR035992">
    <property type="entry name" value="Ricin_B-like_lectins"/>
</dbReference>
<comment type="similarity">
    <text evidence="1">Belongs to the glycosyl hydrolase 59 family.</text>
</comment>
<dbReference type="PRINTS" id="PR00850">
    <property type="entry name" value="GLHYDRLASE59"/>
</dbReference>
<dbReference type="SUPFAM" id="SSF51445">
    <property type="entry name" value="(Trans)glycosidases"/>
    <property type="match status" value="1"/>
</dbReference>
<dbReference type="EMBL" id="BAABHK010000029">
    <property type="protein sequence ID" value="GAA4639817.1"/>
    <property type="molecule type" value="Genomic_DNA"/>
</dbReference>
<feature type="domain" description="Ricin B lectin" evidence="8">
    <location>
        <begin position="955"/>
        <end position="1091"/>
    </location>
</feature>
<evidence type="ECO:0000256" key="6">
    <source>
        <dbReference type="SAM" id="MobiDB-lite"/>
    </source>
</evidence>
<dbReference type="Gene3D" id="2.80.10.50">
    <property type="match status" value="3"/>
</dbReference>
<dbReference type="InterPro" id="IPR049162">
    <property type="entry name" value="GH59_C"/>
</dbReference>
<reference evidence="10" key="1">
    <citation type="journal article" date="2019" name="Int. J. Syst. Evol. Microbiol.">
        <title>The Global Catalogue of Microorganisms (GCM) 10K type strain sequencing project: providing services to taxonomists for standard genome sequencing and annotation.</title>
        <authorList>
            <consortium name="The Broad Institute Genomics Platform"/>
            <consortium name="The Broad Institute Genome Sequencing Center for Infectious Disease"/>
            <person name="Wu L."/>
            <person name="Ma J."/>
        </authorList>
    </citation>
    <scope>NUCLEOTIDE SEQUENCE [LARGE SCALE GENOMIC DNA]</scope>
    <source>
        <strain evidence="10">JCM 17939</strain>
    </source>
</reference>
<dbReference type="Gene3D" id="3.20.20.70">
    <property type="entry name" value="Aldolase class I"/>
    <property type="match status" value="1"/>
</dbReference>
<dbReference type="Gene3D" id="2.60.120.560">
    <property type="entry name" value="Exo-inulinase, domain 1"/>
    <property type="match status" value="1"/>
</dbReference>
<dbReference type="Pfam" id="PF21708">
    <property type="entry name" value="Glyco_hydro_59_C"/>
    <property type="match status" value="1"/>
</dbReference>
<evidence type="ECO:0000256" key="4">
    <source>
        <dbReference type="ARBA" id="ARBA00022963"/>
    </source>
</evidence>
<sequence>MLKHRSGVLLALLALFVSVISAVAPAASARAAGTTVTVDGTKGGRTFDGIGAISGGGGNSRLLTDYPEPQRSRILDYLFKPGYGASLQILKVEIGGDMNSTDGAEPSHMHSPDDLNCDRGYEWWLMEQAKKRNPDIKLAALSWGAPGWIGKGSFWTQDMVDYLMKWLGCAKTHRLPIDYLGGWNENGFDKAWYENLHTALRANGYATKVVAADSGWDVADAITADPKFAAAVDIVGAHYPCEGGDGGSANTCDTPDAAKNVGKPIWASENGSQDYDNGAPAMARAINLGYVDGRMTSFINWPLVAALPPGLPFQTTALTVDDQPWSGRFAIGKQAWVTAHTTQFTRPGWTYVDSASGLLGGDRANGSYVTLKSPKGRDYSTVIETTRATADQTVSFSVTGGLSTGAVHVWSTDLASKNPADDLAHVADVTPAGGTYTVTLKPGRVYTLTTTTGAGKGTATSGPSAAFGLPYSDTFDHSRTGAIPGYLAPQHGSFEIVPCGAGRSGKCARQMSAVKPIVWHDNAATPYSLIGDGTWTNYTVSADVMLEQTGSVELLGRYGGRDYWEVGHIDAYYLRVTDAGDWSIVRGDTGGGLTTLASGKVAALGPVSWHRLALTFQGDAITAAIDGRQVGTAHDSTYAAGPAGLAVGVGDGGNVGGNLITDPTGDLDWNGPYSLDGDVSGTVEKATTPDGKSAVHWKMDDAKQNTWIQYTPSGLAQGTSYKASLTLRGKGNVYLNFYNGQSDVGGQAVQLSDTPQTVEVKTTVPGGDIRPLQFQVRTAGDGPVDLLASDAAIYKQIPGAGWLNAQFDDLKVTPGQNATAGTAYKLVNAGSGKALSVAADGTKIVQAADTGAAAQQWRLEGHGTGYLEIVGAGGKVLAAPSGAAGAQLEQRADTRAGSEQWRFVPTGDGHYTITNRDSGKTADVRSKDDGAAVVQNPGSGAASQRWELVPVPTAGATYRLQNVGSGLVMDVAGQSRDDGGKVVQWTDNGGSNQQWRLKQAGSRYVLVNVNSGKVLDVPGASTEPATDLDQWTDNGASNQQWQLTPAPGGAYTLTNGHSGLAVDIWQQRRDPGAGVQQNTPSGAPSQEWRLIPVS</sequence>
<dbReference type="Pfam" id="PF14200">
    <property type="entry name" value="RicinB_lectin_2"/>
    <property type="match status" value="4"/>
</dbReference>
<dbReference type="InterPro" id="IPR049161">
    <property type="entry name" value="GH59_cat"/>
</dbReference>
<feature type="region of interest" description="Disordered" evidence="6">
    <location>
        <begin position="1068"/>
        <end position="1094"/>
    </location>
</feature>
<accession>A0ABP8UWE1</accession>
<evidence type="ECO:0000256" key="5">
    <source>
        <dbReference type="ARBA" id="ARBA00033098"/>
    </source>
</evidence>
<dbReference type="CDD" id="cd00161">
    <property type="entry name" value="beta-trefoil_Ricin-like"/>
    <property type="match status" value="2"/>
</dbReference>
<dbReference type="InterPro" id="IPR017853">
    <property type="entry name" value="GH"/>
</dbReference>
<dbReference type="PANTHER" id="PTHR15172:SF1">
    <property type="entry name" value="GALACTOCEREBROSIDASE"/>
    <property type="match status" value="1"/>
</dbReference>
<evidence type="ECO:0000256" key="1">
    <source>
        <dbReference type="ARBA" id="ARBA00005637"/>
    </source>
</evidence>
<proteinExistence type="inferred from homology"/>
<evidence type="ECO:0000259" key="8">
    <source>
        <dbReference type="SMART" id="SM00458"/>
    </source>
</evidence>
<evidence type="ECO:0000256" key="2">
    <source>
        <dbReference type="ARBA" id="ARBA00012657"/>
    </source>
</evidence>
<dbReference type="SMART" id="SM00458">
    <property type="entry name" value="RICIN"/>
    <property type="match status" value="2"/>
</dbReference>
<dbReference type="SUPFAM" id="SSF50370">
    <property type="entry name" value="Ricin B-like lectins"/>
    <property type="match status" value="2"/>
</dbReference>
<dbReference type="Pfam" id="PF02057">
    <property type="entry name" value="Glyco_hydro_59"/>
    <property type="match status" value="1"/>
</dbReference>
<dbReference type="EC" id="3.2.1.46" evidence="2"/>
<dbReference type="InterPro" id="IPR001286">
    <property type="entry name" value="Glyco_hydro_59"/>
</dbReference>
<evidence type="ECO:0000313" key="9">
    <source>
        <dbReference type="EMBL" id="GAA4639817.1"/>
    </source>
</evidence>
<feature type="domain" description="Ricin B lectin" evidence="8">
    <location>
        <begin position="821"/>
        <end position="949"/>
    </location>
</feature>
<dbReference type="Gene3D" id="3.20.20.80">
    <property type="entry name" value="Glycosidases"/>
    <property type="match status" value="1"/>
</dbReference>
<organism evidence="9 10">
    <name type="scientific">Actinoallomurus vinaceus</name>
    <dbReference type="NCBI Taxonomy" id="1080074"/>
    <lineage>
        <taxon>Bacteria</taxon>
        <taxon>Bacillati</taxon>
        <taxon>Actinomycetota</taxon>
        <taxon>Actinomycetes</taxon>
        <taxon>Streptosporangiales</taxon>
        <taxon>Thermomonosporaceae</taxon>
        <taxon>Actinoallomurus</taxon>
    </lineage>
</organism>
<keyword evidence="3" id="KW-0746">Sphingolipid metabolism</keyword>
<dbReference type="InterPro" id="IPR000772">
    <property type="entry name" value="Ricin_B_lectin"/>
</dbReference>
<keyword evidence="4" id="KW-0443">Lipid metabolism</keyword>
<protein>
    <recommendedName>
        <fullName evidence="2">galactosylceramidase</fullName>
        <ecNumber evidence="2">3.2.1.46</ecNumber>
    </recommendedName>
    <alternativeName>
        <fullName evidence="5">Galactosylceramidase</fullName>
    </alternativeName>
</protein>
<dbReference type="RefSeq" id="WP_345443386.1">
    <property type="nucleotide sequence ID" value="NZ_BAABHK010000029.1"/>
</dbReference>
<feature type="compositionally biased region" description="Polar residues" evidence="6">
    <location>
        <begin position="1075"/>
        <end position="1084"/>
    </location>
</feature>
<evidence type="ECO:0000256" key="7">
    <source>
        <dbReference type="SAM" id="SignalP"/>
    </source>
</evidence>
<feature type="signal peptide" evidence="7">
    <location>
        <begin position="1"/>
        <end position="26"/>
    </location>
</feature>
<feature type="chain" id="PRO_5045943035" description="galactosylceramidase" evidence="7">
    <location>
        <begin position="27"/>
        <end position="1094"/>
    </location>
</feature>
<gene>
    <name evidence="9" type="ORF">GCM10023196_102940</name>
</gene>
<keyword evidence="7" id="KW-0732">Signal</keyword>
<dbReference type="PANTHER" id="PTHR15172">
    <property type="entry name" value="GALACTOCEREBROSIDASE"/>
    <property type="match status" value="1"/>
</dbReference>
<dbReference type="PROSITE" id="PS50231">
    <property type="entry name" value="RICIN_B_LECTIN"/>
    <property type="match status" value="1"/>
</dbReference>
<comment type="caution">
    <text evidence="9">The sequence shown here is derived from an EMBL/GenBank/DDBJ whole genome shotgun (WGS) entry which is preliminary data.</text>
</comment>
<dbReference type="Proteomes" id="UP001501442">
    <property type="component" value="Unassembled WGS sequence"/>
</dbReference>
<evidence type="ECO:0000256" key="3">
    <source>
        <dbReference type="ARBA" id="ARBA00022919"/>
    </source>
</evidence>
<name>A0ABP8UWE1_9ACTN</name>
<evidence type="ECO:0000313" key="10">
    <source>
        <dbReference type="Proteomes" id="UP001501442"/>
    </source>
</evidence>
<keyword evidence="10" id="KW-1185">Reference proteome</keyword>